<dbReference type="EMBL" id="CP002305">
    <property type="protein sequence ID" value="ADQ18041.1"/>
    <property type="molecule type" value="Genomic_DNA"/>
</dbReference>
<evidence type="ECO:0000256" key="2">
    <source>
        <dbReference type="ARBA" id="ARBA00007613"/>
    </source>
</evidence>
<evidence type="ECO:0000313" key="8">
    <source>
        <dbReference type="EMBL" id="ADQ18041.1"/>
    </source>
</evidence>
<organism evidence="8 9">
    <name type="scientific">Leadbetterella byssophila (strain DSM 17132 / JCM 16389 / KACC 11308 / NBRC 106382 / 4M15)</name>
    <dbReference type="NCBI Taxonomy" id="649349"/>
    <lineage>
        <taxon>Bacteria</taxon>
        <taxon>Pseudomonadati</taxon>
        <taxon>Bacteroidota</taxon>
        <taxon>Cytophagia</taxon>
        <taxon>Cytophagales</taxon>
        <taxon>Leadbetterellaceae</taxon>
        <taxon>Leadbetterella</taxon>
    </lineage>
</organism>
<comment type="similarity">
    <text evidence="2">Belongs to the outer membrane factor (OMF) (TC 1.B.17) family.</text>
</comment>
<keyword evidence="3" id="KW-0813">Transport</keyword>
<gene>
    <name evidence="8" type="ordered locus">Lbys_2365</name>
</gene>
<evidence type="ECO:0000256" key="4">
    <source>
        <dbReference type="ARBA" id="ARBA00022452"/>
    </source>
</evidence>
<reference evidence="8 9" key="2">
    <citation type="journal article" date="2011" name="Stand. Genomic Sci.">
        <title>Complete genome sequence of Leadbetterella byssophila type strain (4M15).</title>
        <authorList>
            <person name="Abt B."/>
            <person name="Teshima H."/>
            <person name="Lucas S."/>
            <person name="Lapidus A."/>
            <person name="Del Rio T.G."/>
            <person name="Nolan M."/>
            <person name="Tice H."/>
            <person name="Cheng J.F."/>
            <person name="Pitluck S."/>
            <person name="Liolios K."/>
            <person name="Pagani I."/>
            <person name="Ivanova N."/>
            <person name="Mavromatis K."/>
            <person name="Pati A."/>
            <person name="Tapia R."/>
            <person name="Han C."/>
            <person name="Goodwin L."/>
            <person name="Chen A."/>
            <person name="Palaniappan K."/>
            <person name="Land M."/>
            <person name="Hauser L."/>
            <person name="Chang Y.J."/>
            <person name="Jeffries C.D."/>
            <person name="Rohde M."/>
            <person name="Goker M."/>
            <person name="Tindall B.J."/>
            <person name="Detter J.C."/>
            <person name="Woyke T."/>
            <person name="Bristow J."/>
            <person name="Eisen J.A."/>
            <person name="Markowitz V."/>
            <person name="Hugenholtz P."/>
            <person name="Klenk H.P."/>
            <person name="Kyrpides N.C."/>
        </authorList>
    </citation>
    <scope>NUCLEOTIDE SEQUENCE [LARGE SCALE GENOMIC DNA]</scope>
    <source>
        <strain evidence="9">DSM 17132 / JCM 16389 / KACC 11308 / NBRC 106382 / 4M15</strain>
    </source>
</reference>
<proteinExistence type="inferred from homology"/>
<dbReference type="InterPro" id="IPR051906">
    <property type="entry name" value="TolC-like"/>
</dbReference>
<dbReference type="OrthoDB" id="940457at2"/>
<dbReference type="PANTHER" id="PTHR30026:SF20">
    <property type="entry name" value="OUTER MEMBRANE PROTEIN TOLC"/>
    <property type="match status" value="1"/>
</dbReference>
<dbReference type="GO" id="GO:0015288">
    <property type="term" value="F:porin activity"/>
    <property type="evidence" value="ECO:0007669"/>
    <property type="project" value="TreeGrafter"/>
</dbReference>
<evidence type="ECO:0000256" key="3">
    <source>
        <dbReference type="ARBA" id="ARBA00022448"/>
    </source>
</evidence>
<dbReference type="AlphaFoldDB" id="E4RWG8"/>
<dbReference type="Gene3D" id="1.20.1600.10">
    <property type="entry name" value="Outer membrane efflux proteins (OEP)"/>
    <property type="match status" value="1"/>
</dbReference>
<dbReference type="KEGG" id="lby:Lbys_2365"/>
<name>E4RWG8_LEAB4</name>
<dbReference type="Pfam" id="PF02321">
    <property type="entry name" value="OEP"/>
    <property type="match status" value="1"/>
</dbReference>
<accession>E4RWG8</accession>
<dbReference type="GO" id="GO:1990281">
    <property type="term" value="C:efflux pump complex"/>
    <property type="evidence" value="ECO:0007669"/>
    <property type="project" value="TreeGrafter"/>
</dbReference>
<evidence type="ECO:0000256" key="7">
    <source>
        <dbReference type="ARBA" id="ARBA00023237"/>
    </source>
</evidence>
<protein>
    <submittedName>
        <fullName evidence="8">Outer membrane efflux protein</fullName>
    </submittedName>
</protein>
<dbReference type="SUPFAM" id="SSF56954">
    <property type="entry name" value="Outer membrane efflux proteins (OEP)"/>
    <property type="match status" value="1"/>
</dbReference>
<keyword evidence="9" id="KW-1185">Reference proteome</keyword>
<evidence type="ECO:0000256" key="1">
    <source>
        <dbReference type="ARBA" id="ARBA00004442"/>
    </source>
</evidence>
<dbReference type="GO" id="GO:0015562">
    <property type="term" value="F:efflux transmembrane transporter activity"/>
    <property type="evidence" value="ECO:0007669"/>
    <property type="project" value="InterPro"/>
</dbReference>
<sequence length="463" mass="53358">MKVLLLLIFYQQPDSLSLDKAIRLAQEFSLSPKKSEMELLVAQTNVKYLDAEFKPQLSLGATLPQYYKTTSAVTQPDGTISFVPISQDNSSLNLQLTQRLRSSNTLFFAETRLRRYQDFTGSTQYNSVPFRIGIEQPLNSFNAMKWDKKLADLSLDLTKAQWRIRQAKLSSEVTTAFFELLSAQVNLEIARTNAKNSEKIYQIALERDKLGKISKSDLLQLELSLHSAEQSSINAKREVIRANANLKELMGYGVEEDEIFVLKMPEILLFETFLPEATAEKAWANRPEKKQMEKLLLETERALKETRQNHSWQGSLSATLGWVGTGARFPLSYEVPQMENLVQVTLRVPILDGGKKQWSTKSAQAQLEYTQLEAEYAEKNFKQMVRQWVHQYEELKAEVEWGAKSLAIARQRYDIANQRYLLNDISITDLSIAFSERDQAWRNYTQLLRAYWVTYYTLKQLTL</sequence>
<evidence type="ECO:0000256" key="6">
    <source>
        <dbReference type="ARBA" id="ARBA00023136"/>
    </source>
</evidence>
<keyword evidence="7" id="KW-0998">Cell outer membrane</keyword>
<keyword evidence="5" id="KW-0812">Transmembrane</keyword>
<reference key="1">
    <citation type="submission" date="2010-11" db="EMBL/GenBank/DDBJ databases">
        <title>The complete genome of Leadbetterella byssophila DSM 17132.</title>
        <authorList>
            <consortium name="US DOE Joint Genome Institute (JGI-PGF)"/>
            <person name="Lucas S."/>
            <person name="Copeland A."/>
            <person name="Lapidus A."/>
            <person name="Glavina del Rio T."/>
            <person name="Dalin E."/>
            <person name="Tice H."/>
            <person name="Bruce D."/>
            <person name="Goodwin L."/>
            <person name="Pitluck S."/>
            <person name="Kyrpides N."/>
            <person name="Mavromatis K."/>
            <person name="Ivanova N."/>
            <person name="Teshima H."/>
            <person name="Brettin T."/>
            <person name="Detter J.C."/>
            <person name="Han C."/>
            <person name="Tapia R."/>
            <person name="Land M."/>
            <person name="Hauser L."/>
            <person name="Markowitz V."/>
            <person name="Cheng J.-F."/>
            <person name="Hugenholtz P."/>
            <person name="Woyke T."/>
            <person name="Wu D."/>
            <person name="Tindall B."/>
            <person name="Pomrenke H.G."/>
            <person name="Brambilla E."/>
            <person name="Klenk H.-P."/>
            <person name="Eisen J.A."/>
        </authorList>
    </citation>
    <scope>NUCLEOTIDE SEQUENCE [LARGE SCALE GENOMIC DNA]</scope>
    <source>
        <strain>DSM 17132</strain>
    </source>
</reference>
<dbReference type="Proteomes" id="UP000007435">
    <property type="component" value="Chromosome"/>
</dbReference>
<dbReference type="HOGENOM" id="CLU_044831_0_0_10"/>
<keyword evidence="4" id="KW-1134">Transmembrane beta strand</keyword>
<dbReference type="PANTHER" id="PTHR30026">
    <property type="entry name" value="OUTER MEMBRANE PROTEIN TOLC"/>
    <property type="match status" value="1"/>
</dbReference>
<dbReference type="RefSeq" id="WP_013409082.1">
    <property type="nucleotide sequence ID" value="NC_014655.1"/>
</dbReference>
<evidence type="ECO:0000313" key="9">
    <source>
        <dbReference type="Proteomes" id="UP000007435"/>
    </source>
</evidence>
<comment type="subcellular location">
    <subcellularLocation>
        <location evidence="1">Cell outer membrane</location>
    </subcellularLocation>
</comment>
<dbReference type="InterPro" id="IPR003423">
    <property type="entry name" value="OMP_efflux"/>
</dbReference>
<dbReference type="STRING" id="649349.Lbys_2365"/>
<evidence type="ECO:0000256" key="5">
    <source>
        <dbReference type="ARBA" id="ARBA00022692"/>
    </source>
</evidence>
<keyword evidence="6" id="KW-0472">Membrane</keyword>
<dbReference type="GO" id="GO:0009279">
    <property type="term" value="C:cell outer membrane"/>
    <property type="evidence" value="ECO:0007669"/>
    <property type="project" value="UniProtKB-SubCell"/>
</dbReference>
<dbReference type="eggNOG" id="COG1538">
    <property type="taxonomic scope" value="Bacteria"/>
</dbReference>